<comment type="caution">
    <text evidence="1">The sequence shown here is derived from an EMBL/GenBank/DDBJ whole genome shotgun (WGS) entry which is preliminary data.</text>
</comment>
<organism evidence="1 2">
    <name type="scientific">Nostoc minutum NIES-26</name>
    <dbReference type="NCBI Taxonomy" id="1844469"/>
    <lineage>
        <taxon>Bacteria</taxon>
        <taxon>Bacillati</taxon>
        <taxon>Cyanobacteriota</taxon>
        <taxon>Cyanophyceae</taxon>
        <taxon>Nostocales</taxon>
        <taxon>Nostocaceae</taxon>
        <taxon>Nostoc</taxon>
    </lineage>
</organism>
<evidence type="ECO:0000313" key="1">
    <source>
        <dbReference type="EMBL" id="RCJ29588.1"/>
    </source>
</evidence>
<accession>A0A367QZE0</accession>
<sequence length="289" mass="33632">MINNIQEKVSSLNYELDYRVKLRQHVKKLPPLEERDRRILKSLNNEGIYITTLTELGFTSTSQMLDAARSLLPSMGTANYNDSVENPPEICIVTDLPEFYNWGKEQRLLNIIENYIGLPVAYHGVHLRKDFANKNQFATLLWHRDIEDRRVLKIMIYLNDVEEKHGPFEYVPSHLTSKYQLNYYRIKYKIKNSGGINDETLNQIIPKSAWKPCPGKAGTVIIADTRRLLHHGTLRTQERSVLFFAYTANPPKQPQLCTHFWDNSYPRPEFYLKYDEVKLGTLPTLGTSK</sequence>
<gene>
    <name evidence="1" type="ORF">A6770_21780</name>
</gene>
<dbReference type="EMBL" id="LXQD01000287">
    <property type="protein sequence ID" value="RCJ29588.1"/>
    <property type="molecule type" value="Genomic_DNA"/>
</dbReference>
<evidence type="ECO:0000313" key="2">
    <source>
        <dbReference type="Proteomes" id="UP000252107"/>
    </source>
</evidence>
<dbReference type="GO" id="GO:0016706">
    <property type="term" value="F:2-oxoglutarate-dependent dioxygenase activity"/>
    <property type="evidence" value="ECO:0007669"/>
    <property type="project" value="UniProtKB-ARBA"/>
</dbReference>
<dbReference type="Gene3D" id="2.60.120.620">
    <property type="entry name" value="q2cbj1_9rhob like domain"/>
    <property type="match status" value="1"/>
</dbReference>
<dbReference type="Pfam" id="PF05721">
    <property type="entry name" value="PhyH"/>
    <property type="match status" value="1"/>
</dbReference>
<dbReference type="SUPFAM" id="SSF51197">
    <property type="entry name" value="Clavaminate synthase-like"/>
    <property type="match status" value="1"/>
</dbReference>
<name>A0A367QZE0_9NOSO</name>
<keyword evidence="1" id="KW-0223">Dioxygenase</keyword>
<keyword evidence="2" id="KW-1185">Reference proteome</keyword>
<dbReference type="AlphaFoldDB" id="A0A367QZE0"/>
<protein>
    <submittedName>
        <fullName evidence="1">Phytanoyl-CoA dioxygenase</fullName>
    </submittedName>
</protein>
<dbReference type="Proteomes" id="UP000252107">
    <property type="component" value="Unassembled WGS sequence"/>
</dbReference>
<keyword evidence="1" id="KW-0560">Oxidoreductase</keyword>
<dbReference type="InterPro" id="IPR008775">
    <property type="entry name" value="Phytyl_CoA_dOase-like"/>
</dbReference>
<reference evidence="1" key="1">
    <citation type="submission" date="2016-04" db="EMBL/GenBank/DDBJ databases">
        <authorList>
            <person name="Tabuchi Yagui T.R."/>
        </authorList>
    </citation>
    <scope>NUCLEOTIDE SEQUENCE [LARGE SCALE GENOMIC DNA]</scope>
    <source>
        <strain evidence="1">NIES-26</strain>
    </source>
</reference>
<proteinExistence type="predicted"/>